<dbReference type="PANTHER" id="PTHR37814:SF1">
    <property type="entry name" value="MEMBRANE PROTEIN"/>
    <property type="match status" value="1"/>
</dbReference>
<proteinExistence type="predicted"/>
<evidence type="ECO:0000313" key="2">
    <source>
        <dbReference type="EMBL" id="SQI60609.1"/>
    </source>
</evidence>
<evidence type="ECO:0000256" key="1">
    <source>
        <dbReference type="SAM" id="Phobius"/>
    </source>
</evidence>
<feature type="transmembrane region" description="Helical" evidence="1">
    <location>
        <begin position="36"/>
        <end position="54"/>
    </location>
</feature>
<dbReference type="RefSeq" id="WP_066140180.1">
    <property type="nucleotide sequence ID" value="NZ_CBCSGM010000001.1"/>
</dbReference>
<feature type="transmembrane region" description="Helical" evidence="1">
    <location>
        <begin position="115"/>
        <end position="133"/>
    </location>
</feature>
<dbReference type="STRING" id="1348624.GCA_001591545_01896"/>
<dbReference type="InterPro" id="IPR038728">
    <property type="entry name" value="YkvI-like"/>
</dbReference>
<sequence>MKIWTGAFQIAAVYVGTVIGAGFATGKEIVEFFTRFGLHGFLSILIAGYLFVFLGSKIMTKAIDIQANSFEEFNKYLYGDKLSKIMNTFTIVMLLGICAVMMAGADALFHEQLGYPKSIGAILTGVLAILVMAIGAKGLFAVNSFVVPILVLFSFILMLKSVPTTSGYFEIFTAVPATPKPFQSIIAALSYAALNLALAQAVLVPIAVEINNKATVRLGGMLGGLLLTFVLITSHMTLLTLQNFTAFDIPMAVVVRYAASGLYFIYVVVIYGEIFTSVIGNMYGLERQIRKYIPIHSIYIFGGILLVVYVIGLIDYGVLLSILYPLFGYVSLIFLLILALKPTKRI</sequence>
<dbReference type="AlphaFoldDB" id="A0A2X4WD09"/>
<protein>
    <submittedName>
        <fullName evidence="2">Transporter</fullName>
    </submittedName>
</protein>
<dbReference type="KEGG" id="blen:NCTC4824_02847"/>
<dbReference type="InterPro" id="IPR001734">
    <property type="entry name" value="Na/solute_symporter"/>
</dbReference>
<keyword evidence="1" id="KW-0472">Membrane</keyword>
<accession>A0A2X4WD09</accession>
<dbReference type="GO" id="GO:0016020">
    <property type="term" value="C:membrane"/>
    <property type="evidence" value="ECO:0007669"/>
    <property type="project" value="InterPro"/>
</dbReference>
<keyword evidence="3" id="KW-1185">Reference proteome</keyword>
<keyword evidence="1" id="KW-0812">Transmembrane</keyword>
<dbReference type="PROSITE" id="PS50283">
    <property type="entry name" value="NA_SOLUT_SYMP_3"/>
    <property type="match status" value="1"/>
</dbReference>
<keyword evidence="1" id="KW-1133">Transmembrane helix</keyword>
<dbReference type="Proteomes" id="UP000249134">
    <property type="component" value="Chromosome 1"/>
</dbReference>
<dbReference type="PANTHER" id="PTHR37814">
    <property type="entry name" value="CONSERVED MEMBRANE PROTEIN"/>
    <property type="match status" value="1"/>
</dbReference>
<dbReference type="EMBL" id="LS483476">
    <property type="protein sequence ID" value="SQI60609.1"/>
    <property type="molecule type" value="Genomic_DNA"/>
</dbReference>
<gene>
    <name evidence="2" type="primary">ykvI</name>
    <name evidence="2" type="ORF">NCTC4824_02847</name>
</gene>
<feature type="transmembrane region" description="Helical" evidence="1">
    <location>
        <begin position="185"/>
        <end position="208"/>
    </location>
</feature>
<organism evidence="2 3">
    <name type="scientific">Lederbergia lenta</name>
    <name type="common">Bacillus lentus</name>
    <dbReference type="NCBI Taxonomy" id="1467"/>
    <lineage>
        <taxon>Bacteria</taxon>
        <taxon>Bacillati</taxon>
        <taxon>Bacillota</taxon>
        <taxon>Bacilli</taxon>
        <taxon>Bacillales</taxon>
        <taxon>Bacillaceae</taxon>
        <taxon>Lederbergia</taxon>
    </lineage>
</organism>
<reference evidence="2 3" key="1">
    <citation type="submission" date="2018-06" db="EMBL/GenBank/DDBJ databases">
        <authorList>
            <consortium name="Pathogen Informatics"/>
            <person name="Doyle S."/>
        </authorList>
    </citation>
    <scope>NUCLEOTIDE SEQUENCE [LARGE SCALE GENOMIC DNA]</scope>
    <source>
        <strain evidence="2 3">NCTC4824</strain>
    </source>
</reference>
<name>A0A2X4WD09_LEDLE</name>
<dbReference type="GO" id="GO:0022857">
    <property type="term" value="F:transmembrane transporter activity"/>
    <property type="evidence" value="ECO:0007669"/>
    <property type="project" value="InterPro"/>
</dbReference>
<feature type="transmembrane region" description="Helical" evidence="1">
    <location>
        <begin position="322"/>
        <end position="340"/>
    </location>
</feature>
<feature type="transmembrane region" description="Helical" evidence="1">
    <location>
        <begin position="85"/>
        <end position="109"/>
    </location>
</feature>
<feature type="transmembrane region" description="Helical" evidence="1">
    <location>
        <begin position="261"/>
        <end position="285"/>
    </location>
</feature>
<evidence type="ECO:0000313" key="3">
    <source>
        <dbReference type="Proteomes" id="UP000249134"/>
    </source>
</evidence>
<feature type="transmembrane region" description="Helical" evidence="1">
    <location>
        <begin position="297"/>
        <end position="316"/>
    </location>
</feature>
<feature type="transmembrane region" description="Helical" evidence="1">
    <location>
        <begin position="220"/>
        <end position="241"/>
    </location>
</feature>